<dbReference type="CDD" id="cd18787">
    <property type="entry name" value="SF2_C_DEAD"/>
    <property type="match status" value="1"/>
</dbReference>
<feature type="domain" description="DEAD-box RNA helicase Q" evidence="9">
    <location>
        <begin position="97"/>
        <end position="125"/>
    </location>
</feature>
<dbReference type="InterPro" id="IPR011545">
    <property type="entry name" value="DEAD/DEAH_box_helicase_dom"/>
</dbReference>
<evidence type="ECO:0000313" key="10">
    <source>
        <dbReference type="EMBL" id="CAB9512791.1"/>
    </source>
</evidence>
<keyword evidence="1" id="KW-0547">Nucleotide-binding</keyword>
<dbReference type="PROSITE" id="PS51194">
    <property type="entry name" value="HELICASE_CTER"/>
    <property type="match status" value="1"/>
</dbReference>
<dbReference type="GO" id="GO:0003723">
    <property type="term" value="F:RNA binding"/>
    <property type="evidence" value="ECO:0007669"/>
    <property type="project" value="TreeGrafter"/>
</dbReference>
<evidence type="ECO:0000256" key="4">
    <source>
        <dbReference type="ARBA" id="ARBA00022840"/>
    </source>
</evidence>
<sequence length="609" mass="67163">MIPLLVILLRMSSKMHWSTRSGLALFIALSLSCLLIFPPRVAAFSVLKLNSNGLKQSLPVTTSRVRVAADVTQESSSSSEDSSLWENDARLVDETFSELYGDVLPPWLLNRLNDCGWTRPTLIQKEALDTILRDKEDAVIQAQTGSGKTLSFLLPILANVDPSRAAVQALIVVPSRELGLQVGRVAKRLAAKTSSDDNNNSHNDETMETSDNDEGALIQTTTTSQNSDKIMIMTVLQGSQNRRQRAWAWAEPPQVVIGTPEELCNMVRFGGIKRYNSVKYLIVDEVDACLLNNAGTLSSKLSSSSLHELLSKHLSPTYDDGDTSGDAATMDGQEAGVLPTRKKTTPRPLSNTRQTIFCSATIPQHRHFMKQCVQNQWILSKNPKHVCLRQGEQLMPPTLDHAYMVCASSEKKLAALRRILKKIQAQGTSKKVLIFTEPQRPMEEMAQVVAKDLEGLLWKEVHGPSEEAEASAVVSVLRYEDSLSQRAAAIQGFTGGANKPINSHQWKGYSSSSDGQRGEDFQESNGKMRVLFSSDLAARGLDIEDITHVIQLDLAPDADSYVHRSGRTGRFGASGQVVSIITPEQEFVLNRLANKLQLEMDCIARQKKK</sequence>
<evidence type="ECO:0000256" key="6">
    <source>
        <dbReference type="SAM" id="MobiDB-lite"/>
    </source>
</evidence>
<dbReference type="AlphaFoldDB" id="A0A9N8E583"/>
<evidence type="ECO:0000256" key="5">
    <source>
        <dbReference type="PROSITE-ProRule" id="PRU00552"/>
    </source>
</evidence>
<organism evidence="10 11">
    <name type="scientific">Seminavis robusta</name>
    <dbReference type="NCBI Taxonomy" id="568900"/>
    <lineage>
        <taxon>Eukaryota</taxon>
        <taxon>Sar</taxon>
        <taxon>Stramenopiles</taxon>
        <taxon>Ochrophyta</taxon>
        <taxon>Bacillariophyta</taxon>
        <taxon>Bacillariophyceae</taxon>
        <taxon>Bacillariophycidae</taxon>
        <taxon>Naviculales</taxon>
        <taxon>Naviculaceae</taxon>
        <taxon>Seminavis</taxon>
    </lineage>
</organism>
<dbReference type="InterPro" id="IPR050547">
    <property type="entry name" value="DEAD_box_RNA_helicases"/>
</dbReference>
<dbReference type="SUPFAM" id="SSF52540">
    <property type="entry name" value="P-loop containing nucleoside triphosphate hydrolases"/>
    <property type="match status" value="1"/>
</dbReference>
<evidence type="ECO:0000256" key="2">
    <source>
        <dbReference type="ARBA" id="ARBA00022801"/>
    </source>
</evidence>
<dbReference type="PANTHER" id="PTHR47963:SF10">
    <property type="entry name" value="ATP-DEPENDENT RNA HELICASE DDX6_DHH1"/>
    <property type="match status" value="1"/>
</dbReference>
<gene>
    <name evidence="10" type="ORF">SEMRO_555_G165680.1</name>
</gene>
<dbReference type="SMART" id="SM00490">
    <property type="entry name" value="HELICc"/>
    <property type="match status" value="1"/>
</dbReference>
<reference evidence="10" key="1">
    <citation type="submission" date="2020-06" db="EMBL/GenBank/DDBJ databases">
        <authorList>
            <consortium name="Plant Systems Biology data submission"/>
        </authorList>
    </citation>
    <scope>NUCLEOTIDE SEQUENCE</scope>
    <source>
        <strain evidence="10">D6</strain>
    </source>
</reference>
<evidence type="ECO:0000259" key="9">
    <source>
        <dbReference type="PROSITE" id="PS51195"/>
    </source>
</evidence>
<dbReference type="Pfam" id="PF00270">
    <property type="entry name" value="DEAD"/>
    <property type="match status" value="1"/>
</dbReference>
<keyword evidence="11" id="KW-1185">Reference proteome</keyword>
<dbReference type="SMART" id="SM00487">
    <property type="entry name" value="DEXDc"/>
    <property type="match status" value="1"/>
</dbReference>
<keyword evidence="4" id="KW-0067">ATP-binding</keyword>
<accession>A0A9N8E583</accession>
<dbReference type="EMBL" id="CAICTM010000554">
    <property type="protein sequence ID" value="CAB9512791.1"/>
    <property type="molecule type" value="Genomic_DNA"/>
</dbReference>
<evidence type="ECO:0000259" key="8">
    <source>
        <dbReference type="PROSITE" id="PS51194"/>
    </source>
</evidence>
<dbReference type="InterPro" id="IPR044742">
    <property type="entry name" value="DEAD/DEAH_RhlB"/>
</dbReference>
<dbReference type="CDD" id="cd00268">
    <property type="entry name" value="DEADc"/>
    <property type="match status" value="1"/>
</dbReference>
<dbReference type="GO" id="GO:0003724">
    <property type="term" value="F:RNA helicase activity"/>
    <property type="evidence" value="ECO:0007669"/>
    <property type="project" value="InterPro"/>
</dbReference>
<feature type="domain" description="Helicase ATP-binding" evidence="7">
    <location>
        <begin position="129"/>
        <end position="380"/>
    </location>
</feature>
<dbReference type="Proteomes" id="UP001153069">
    <property type="component" value="Unassembled WGS sequence"/>
</dbReference>
<dbReference type="InterPro" id="IPR014014">
    <property type="entry name" value="RNA_helicase_DEAD_Q_motif"/>
</dbReference>
<feature type="domain" description="Helicase C-terminal" evidence="8">
    <location>
        <begin position="415"/>
        <end position="609"/>
    </location>
</feature>
<dbReference type="PROSITE" id="PS51195">
    <property type="entry name" value="Q_MOTIF"/>
    <property type="match status" value="1"/>
</dbReference>
<keyword evidence="3 10" id="KW-0347">Helicase</keyword>
<feature type="short sequence motif" description="Q motif" evidence="5">
    <location>
        <begin position="97"/>
        <end position="125"/>
    </location>
</feature>
<dbReference type="InterPro" id="IPR027417">
    <property type="entry name" value="P-loop_NTPase"/>
</dbReference>
<feature type="region of interest" description="Disordered" evidence="6">
    <location>
        <begin position="191"/>
        <end position="216"/>
    </location>
</feature>
<protein>
    <submittedName>
        <fullName evidence="10">Dependent RNA helicase</fullName>
    </submittedName>
</protein>
<evidence type="ECO:0000259" key="7">
    <source>
        <dbReference type="PROSITE" id="PS51192"/>
    </source>
</evidence>
<dbReference type="GO" id="GO:0005524">
    <property type="term" value="F:ATP binding"/>
    <property type="evidence" value="ECO:0007669"/>
    <property type="project" value="UniProtKB-KW"/>
</dbReference>
<dbReference type="PROSITE" id="PS51192">
    <property type="entry name" value="HELICASE_ATP_BIND_1"/>
    <property type="match status" value="1"/>
</dbReference>
<evidence type="ECO:0000313" key="11">
    <source>
        <dbReference type="Proteomes" id="UP001153069"/>
    </source>
</evidence>
<dbReference type="PANTHER" id="PTHR47963">
    <property type="entry name" value="DEAD-BOX ATP-DEPENDENT RNA HELICASE 47, MITOCHONDRIAL"/>
    <property type="match status" value="1"/>
</dbReference>
<name>A0A9N8E583_9STRA</name>
<dbReference type="Gene3D" id="3.40.50.300">
    <property type="entry name" value="P-loop containing nucleotide triphosphate hydrolases"/>
    <property type="match status" value="2"/>
</dbReference>
<comment type="caution">
    <text evidence="10">The sequence shown here is derived from an EMBL/GenBank/DDBJ whole genome shotgun (WGS) entry which is preliminary data.</text>
</comment>
<evidence type="ECO:0000256" key="3">
    <source>
        <dbReference type="ARBA" id="ARBA00022806"/>
    </source>
</evidence>
<dbReference type="InterPro" id="IPR014001">
    <property type="entry name" value="Helicase_ATP-bd"/>
</dbReference>
<dbReference type="Pfam" id="PF00271">
    <property type="entry name" value="Helicase_C"/>
    <property type="match status" value="1"/>
</dbReference>
<dbReference type="OrthoDB" id="10256233at2759"/>
<proteinExistence type="predicted"/>
<dbReference type="InterPro" id="IPR001650">
    <property type="entry name" value="Helicase_C-like"/>
</dbReference>
<dbReference type="GO" id="GO:0016787">
    <property type="term" value="F:hydrolase activity"/>
    <property type="evidence" value="ECO:0007669"/>
    <property type="project" value="UniProtKB-KW"/>
</dbReference>
<keyword evidence="2" id="KW-0378">Hydrolase</keyword>
<evidence type="ECO:0000256" key="1">
    <source>
        <dbReference type="ARBA" id="ARBA00022741"/>
    </source>
</evidence>